<reference evidence="2" key="2">
    <citation type="submission" date="2023-01" db="EMBL/GenBank/DDBJ databases">
        <title>Draft genome sequence of Methylophaga thalassica strain NBRC 102424.</title>
        <authorList>
            <person name="Sun Q."/>
            <person name="Mori K."/>
        </authorList>
    </citation>
    <scope>NUCLEOTIDE SEQUENCE</scope>
    <source>
        <strain evidence="2">NBRC 102424</strain>
    </source>
</reference>
<reference evidence="2" key="1">
    <citation type="journal article" date="2014" name="Int. J. Syst. Evol. Microbiol.">
        <title>Complete genome of a new Firmicutes species belonging to the dominant human colonic microbiota ('Ruminococcus bicirculans') reveals two chromosomes and a selective capacity to utilize plant glucans.</title>
        <authorList>
            <consortium name="NISC Comparative Sequencing Program"/>
            <person name="Wegmann U."/>
            <person name="Louis P."/>
            <person name="Goesmann A."/>
            <person name="Henrissat B."/>
            <person name="Duncan S.H."/>
            <person name="Flint H.J."/>
        </authorList>
    </citation>
    <scope>NUCLEOTIDE SEQUENCE</scope>
    <source>
        <strain evidence="2">NBRC 102424</strain>
    </source>
</reference>
<feature type="transmembrane region" description="Helical" evidence="1">
    <location>
        <begin position="98"/>
        <end position="120"/>
    </location>
</feature>
<accession>A0ABQ5TRR3</accession>
<keyword evidence="3" id="KW-1185">Reference proteome</keyword>
<keyword evidence="1" id="KW-0472">Membrane</keyword>
<feature type="transmembrane region" description="Helical" evidence="1">
    <location>
        <begin position="12"/>
        <end position="31"/>
    </location>
</feature>
<dbReference type="RefSeq" id="WP_284722301.1">
    <property type="nucleotide sequence ID" value="NZ_BSND01000003.1"/>
</dbReference>
<keyword evidence="1" id="KW-1133">Transmembrane helix</keyword>
<name>A0ABQ5TRR3_9GAMM</name>
<gene>
    <name evidence="2" type="ORF">GCM10007891_04880</name>
</gene>
<evidence type="ECO:0000313" key="2">
    <source>
        <dbReference type="EMBL" id="GLP98634.1"/>
    </source>
</evidence>
<evidence type="ECO:0000313" key="3">
    <source>
        <dbReference type="Proteomes" id="UP001161423"/>
    </source>
</evidence>
<comment type="caution">
    <text evidence="2">The sequence shown here is derived from an EMBL/GenBank/DDBJ whole genome shotgun (WGS) entry which is preliminary data.</text>
</comment>
<protein>
    <recommendedName>
        <fullName evidence="4">DUF3397 domain-containing protein</fullName>
    </recommendedName>
</protein>
<sequence>MDVLSHKQLLIATISLFPYSIVGFYVVLRLLNVKEELLKRSVFLSLLFTGLLLFIRVSLALTIPILSGWATVITAVAFALIIPKYLTLKNWQAIAIPFGVYVFAHLFLALTLMAVFNLVAR</sequence>
<evidence type="ECO:0008006" key="4">
    <source>
        <dbReference type="Google" id="ProtNLM"/>
    </source>
</evidence>
<feature type="transmembrane region" description="Helical" evidence="1">
    <location>
        <begin position="43"/>
        <end position="63"/>
    </location>
</feature>
<proteinExistence type="predicted"/>
<dbReference type="EMBL" id="BSND01000003">
    <property type="protein sequence ID" value="GLP98634.1"/>
    <property type="molecule type" value="Genomic_DNA"/>
</dbReference>
<dbReference type="Proteomes" id="UP001161423">
    <property type="component" value="Unassembled WGS sequence"/>
</dbReference>
<organism evidence="2 3">
    <name type="scientific">Methylophaga thalassica</name>
    <dbReference type="NCBI Taxonomy" id="40223"/>
    <lineage>
        <taxon>Bacteria</taxon>
        <taxon>Pseudomonadati</taxon>
        <taxon>Pseudomonadota</taxon>
        <taxon>Gammaproteobacteria</taxon>
        <taxon>Thiotrichales</taxon>
        <taxon>Piscirickettsiaceae</taxon>
        <taxon>Methylophaga</taxon>
    </lineage>
</organism>
<keyword evidence="1" id="KW-0812">Transmembrane</keyword>
<evidence type="ECO:0000256" key="1">
    <source>
        <dbReference type="SAM" id="Phobius"/>
    </source>
</evidence>
<feature type="transmembrane region" description="Helical" evidence="1">
    <location>
        <begin position="69"/>
        <end position="86"/>
    </location>
</feature>